<evidence type="ECO:0000256" key="1">
    <source>
        <dbReference type="SAM" id="MobiDB-lite"/>
    </source>
</evidence>
<reference evidence="3" key="1">
    <citation type="submission" date="2019-09" db="EMBL/GenBank/DDBJ databases">
        <title>Organ-specific transcriptomic study of the physiology of the cattle tick, Rhipicephalus microplus.</title>
        <authorList>
            <person name="Tirloni L."/>
            <person name="Braz G."/>
            <person name="Gandara A.C.P."/>
            <person name="Sabadin G.A."/>
            <person name="da Silva R.M."/>
            <person name="Guizzo M.G."/>
            <person name="Machado J.A."/>
            <person name="Costa E.P."/>
            <person name="Gomes H.F."/>
            <person name="Moraes J."/>
            <person name="Mota M.B.S."/>
            <person name="Mesquita R.D."/>
            <person name="Alvarenga P.H."/>
            <person name="Alves F."/>
            <person name="Seixas A."/>
            <person name="da Fonseca R.N."/>
            <person name="Fogaca A."/>
            <person name="Logullo C."/>
            <person name="Tanaka A."/>
            <person name="Daffre S."/>
            <person name="Termignoni C."/>
            <person name="Vaz I.S.Jr."/>
            <person name="Oliveira P.L."/>
            <person name="Ribeiro J.M."/>
        </authorList>
    </citation>
    <scope>NUCLEOTIDE SEQUENCE</scope>
    <source>
        <strain evidence="3">Porto Alegre</strain>
    </source>
</reference>
<keyword evidence="2" id="KW-0732">Signal</keyword>
<accession>A0A6M2D9X6</accession>
<feature type="region of interest" description="Disordered" evidence="1">
    <location>
        <begin position="73"/>
        <end position="97"/>
    </location>
</feature>
<organism evidence="3">
    <name type="scientific">Rhipicephalus microplus</name>
    <name type="common">Cattle tick</name>
    <name type="synonym">Boophilus microplus</name>
    <dbReference type="NCBI Taxonomy" id="6941"/>
    <lineage>
        <taxon>Eukaryota</taxon>
        <taxon>Metazoa</taxon>
        <taxon>Ecdysozoa</taxon>
        <taxon>Arthropoda</taxon>
        <taxon>Chelicerata</taxon>
        <taxon>Arachnida</taxon>
        <taxon>Acari</taxon>
        <taxon>Parasitiformes</taxon>
        <taxon>Ixodida</taxon>
        <taxon>Ixodoidea</taxon>
        <taxon>Ixodidae</taxon>
        <taxon>Rhipicephalinae</taxon>
        <taxon>Rhipicephalus</taxon>
        <taxon>Boophilus</taxon>
    </lineage>
</organism>
<feature type="compositionally biased region" description="Basic residues" evidence="1">
    <location>
        <begin position="87"/>
        <end position="97"/>
    </location>
</feature>
<feature type="chain" id="PRO_5026987421" evidence="2">
    <location>
        <begin position="19"/>
        <end position="97"/>
    </location>
</feature>
<dbReference type="EMBL" id="GHWJ01010168">
    <property type="protein sequence ID" value="NOV42905.1"/>
    <property type="molecule type" value="Transcribed_RNA"/>
</dbReference>
<protein>
    <submittedName>
        <fullName evidence="3">Putative secreted protein ovary overexpressed</fullName>
    </submittedName>
</protein>
<name>A0A6M2D9X6_RHIMP</name>
<evidence type="ECO:0000313" key="3">
    <source>
        <dbReference type="EMBL" id="NOV42905.1"/>
    </source>
</evidence>
<evidence type="ECO:0000256" key="2">
    <source>
        <dbReference type="SAM" id="SignalP"/>
    </source>
</evidence>
<sequence length="97" mass="11350">MFCFFFFFFSSVIPLLVTFEHLYRQFVAKQAFFASRQCVSTHWLSCLWAADSSMIHSSFILSLPLNTTAHRLTQSSQTRGKQYALQHHQKPKNSAKW</sequence>
<feature type="signal peptide" evidence="2">
    <location>
        <begin position="1"/>
        <end position="18"/>
    </location>
</feature>
<dbReference type="AlphaFoldDB" id="A0A6M2D9X6"/>
<proteinExistence type="predicted"/>